<keyword evidence="2" id="KW-0808">Transferase</keyword>
<dbReference type="Pfam" id="PF24626">
    <property type="entry name" value="SH3_Tf2-1"/>
    <property type="match status" value="1"/>
</dbReference>
<reference evidence="16" key="1">
    <citation type="submission" date="2019-08" db="EMBL/GenBank/DDBJ databases">
        <authorList>
            <person name="Liu F."/>
        </authorList>
    </citation>
    <scope>NUCLEOTIDE SEQUENCE [LARGE SCALE GENOMIC DNA]</scope>
    <source>
        <strain evidence="16">PA1801</strain>
        <tissue evidence="16">Leaf</tissue>
    </source>
</reference>
<keyword evidence="3" id="KW-0548">Nucleotidyltransferase</keyword>
<dbReference type="GO" id="GO:0003887">
    <property type="term" value="F:DNA-directed DNA polymerase activity"/>
    <property type="evidence" value="ECO:0007669"/>
    <property type="project" value="UniProtKB-KW"/>
</dbReference>
<dbReference type="InterPro" id="IPR036397">
    <property type="entry name" value="RNaseH_sf"/>
</dbReference>
<dbReference type="Pfam" id="PF17917">
    <property type="entry name" value="RT_RNaseH"/>
    <property type="match status" value="1"/>
</dbReference>
<dbReference type="Gene3D" id="1.10.340.70">
    <property type="match status" value="1"/>
</dbReference>
<proteinExistence type="predicted"/>
<evidence type="ECO:0000313" key="16">
    <source>
        <dbReference type="EMBL" id="KAA3483484.1"/>
    </source>
</evidence>
<keyword evidence="11 16" id="KW-0695">RNA-directed DNA polymerase</keyword>
<feature type="domain" description="Integrase catalytic" evidence="15">
    <location>
        <begin position="241"/>
        <end position="363"/>
    </location>
</feature>
<accession>A0A5B6WQK8</accession>
<name>A0A5B6WQK8_9ROSI</name>
<keyword evidence="9" id="KW-0460">Magnesium</keyword>
<dbReference type="InterPro" id="IPR016197">
    <property type="entry name" value="Chromo-like_dom_sf"/>
</dbReference>
<evidence type="ECO:0000256" key="2">
    <source>
        <dbReference type="ARBA" id="ARBA00022679"/>
    </source>
</evidence>
<evidence type="ECO:0000256" key="4">
    <source>
        <dbReference type="ARBA" id="ARBA00022722"/>
    </source>
</evidence>
<dbReference type="SUPFAM" id="SSF56672">
    <property type="entry name" value="DNA/RNA polymerases"/>
    <property type="match status" value="1"/>
</dbReference>
<dbReference type="InterPro" id="IPR001584">
    <property type="entry name" value="Integrase_cat-core"/>
</dbReference>
<keyword evidence="8" id="KW-0378">Hydrolase</keyword>
<keyword evidence="10" id="KW-0229">DNA integration</keyword>
<dbReference type="Pfam" id="PF17921">
    <property type="entry name" value="Integrase_H2C2"/>
    <property type="match status" value="1"/>
</dbReference>
<dbReference type="InterPro" id="IPR056924">
    <property type="entry name" value="SH3_Tf2-1"/>
</dbReference>
<evidence type="ECO:0000256" key="8">
    <source>
        <dbReference type="ARBA" id="ARBA00022801"/>
    </source>
</evidence>
<evidence type="ECO:0000256" key="10">
    <source>
        <dbReference type="ARBA" id="ARBA00022908"/>
    </source>
</evidence>
<keyword evidence="13" id="KW-0238">DNA-binding</keyword>
<dbReference type="SUPFAM" id="SSF53098">
    <property type="entry name" value="Ribonuclease H-like"/>
    <property type="match status" value="1"/>
</dbReference>
<dbReference type="GO" id="GO:0015074">
    <property type="term" value="P:DNA integration"/>
    <property type="evidence" value="ECO:0007669"/>
    <property type="project" value="UniProtKB-KW"/>
</dbReference>
<evidence type="ECO:0000259" key="15">
    <source>
        <dbReference type="PROSITE" id="PS50994"/>
    </source>
</evidence>
<dbReference type="GO" id="GO:0004190">
    <property type="term" value="F:aspartic-type endopeptidase activity"/>
    <property type="evidence" value="ECO:0007669"/>
    <property type="project" value="UniProtKB-KW"/>
</dbReference>
<dbReference type="OrthoDB" id="1224824at2759"/>
<dbReference type="InterPro" id="IPR050951">
    <property type="entry name" value="Retrovirus_Pol_polyprotein"/>
</dbReference>
<dbReference type="GO" id="GO:0003677">
    <property type="term" value="F:DNA binding"/>
    <property type="evidence" value="ECO:0007669"/>
    <property type="project" value="UniProtKB-KW"/>
</dbReference>
<evidence type="ECO:0000256" key="6">
    <source>
        <dbReference type="ARBA" id="ARBA00022750"/>
    </source>
</evidence>
<dbReference type="SUPFAM" id="SSF54160">
    <property type="entry name" value="Chromo domain-like"/>
    <property type="match status" value="1"/>
</dbReference>
<gene>
    <name evidence="16" type="ORF">EPI10_005655</name>
</gene>
<evidence type="ECO:0000256" key="11">
    <source>
        <dbReference type="ARBA" id="ARBA00022918"/>
    </source>
</evidence>
<protein>
    <submittedName>
        <fullName evidence="16">Reverse transcriptase</fullName>
    </submittedName>
</protein>
<keyword evidence="17" id="KW-1185">Reference proteome</keyword>
<keyword evidence="6" id="KW-0064">Aspartyl protease</keyword>
<evidence type="ECO:0000256" key="1">
    <source>
        <dbReference type="ARBA" id="ARBA00022670"/>
    </source>
</evidence>
<dbReference type="CDD" id="cd09274">
    <property type="entry name" value="RNase_HI_RT_Ty3"/>
    <property type="match status" value="1"/>
</dbReference>
<dbReference type="InterPro" id="IPR043502">
    <property type="entry name" value="DNA/RNA_pol_sf"/>
</dbReference>
<dbReference type="InterPro" id="IPR041588">
    <property type="entry name" value="Integrase_H2C2"/>
</dbReference>
<dbReference type="PANTHER" id="PTHR37984:SF5">
    <property type="entry name" value="PROTEIN NYNRIN-LIKE"/>
    <property type="match status" value="1"/>
</dbReference>
<evidence type="ECO:0000256" key="9">
    <source>
        <dbReference type="ARBA" id="ARBA00022842"/>
    </source>
</evidence>
<dbReference type="GO" id="GO:0004519">
    <property type="term" value="F:endonuclease activity"/>
    <property type="evidence" value="ECO:0007669"/>
    <property type="project" value="UniProtKB-KW"/>
</dbReference>
<keyword evidence="5" id="KW-0479">Metal-binding</keyword>
<keyword evidence="1" id="KW-0645">Protease</keyword>
<sequence>MQDGKVVAYASQQLRPHESNYPTHDLELAAVVFALKIWRHYLYGEKSVIYTDHKSLKYLLTQKELNLRQRRWIELLKDYDCSIEYHPGKANVVADALSRKVITDLRAMFAHISLYDDGSPLAELQVKPSWISQVKEKQETDGLQLLLSNELMEFNVNEEGLVCFQRRVCMPKDPELRHRILQEAHGSPYAMHPGGSKMYRDLKEQFWWLGLKREVTEFVGKCLTCQQVKVEHQLPSGLLQPVRIPQWKWERITMDFVSGLPLTPTKKYSVWVIVDRLTKSAYFIPVRVDYSLQKLAKLYIVEVVRLHGVPVSIISDRDPRFISRFWKALHQALGTKLDFSTAFHPQTDGQSERVIQILEDMLRGCVIDFRGASDRQKSYVDLKRKDIEFVVGDKVFLKVSPWKKVLRFGRKGKLSPRFIGPYRVLKRVGPAAYQLELPPELSQIHDVFHVSMLRRYRSDLSHVVPTEEIEVRPGISFEEEPVEILDRDVKVLRRKTVPLVKVLWRNHSFEEATWEPEEAMQQQYPHLF</sequence>
<evidence type="ECO:0000256" key="14">
    <source>
        <dbReference type="ARBA" id="ARBA00023172"/>
    </source>
</evidence>
<comment type="caution">
    <text evidence="16">The sequence shown here is derived from an EMBL/GenBank/DDBJ whole genome shotgun (WGS) entry which is preliminary data.</text>
</comment>
<dbReference type="InterPro" id="IPR012337">
    <property type="entry name" value="RNaseH-like_sf"/>
</dbReference>
<dbReference type="GO" id="GO:0006508">
    <property type="term" value="P:proteolysis"/>
    <property type="evidence" value="ECO:0007669"/>
    <property type="project" value="UniProtKB-KW"/>
</dbReference>
<dbReference type="EMBL" id="SMMG02000002">
    <property type="protein sequence ID" value="KAA3483484.1"/>
    <property type="molecule type" value="Genomic_DNA"/>
</dbReference>
<dbReference type="PROSITE" id="PS50994">
    <property type="entry name" value="INTEGRASE"/>
    <property type="match status" value="1"/>
</dbReference>
<dbReference type="PANTHER" id="PTHR37984">
    <property type="entry name" value="PROTEIN CBG26694"/>
    <property type="match status" value="1"/>
</dbReference>
<evidence type="ECO:0000256" key="12">
    <source>
        <dbReference type="ARBA" id="ARBA00022932"/>
    </source>
</evidence>
<keyword evidence="12" id="KW-0239">DNA-directed DNA polymerase</keyword>
<evidence type="ECO:0000256" key="7">
    <source>
        <dbReference type="ARBA" id="ARBA00022759"/>
    </source>
</evidence>
<dbReference type="Proteomes" id="UP000325315">
    <property type="component" value="Unassembled WGS sequence"/>
</dbReference>
<dbReference type="AlphaFoldDB" id="A0A5B6WQK8"/>
<dbReference type="InterPro" id="IPR041373">
    <property type="entry name" value="RT_RNaseH"/>
</dbReference>
<evidence type="ECO:0000256" key="3">
    <source>
        <dbReference type="ARBA" id="ARBA00022695"/>
    </source>
</evidence>
<dbReference type="GO" id="GO:0003964">
    <property type="term" value="F:RNA-directed DNA polymerase activity"/>
    <property type="evidence" value="ECO:0007669"/>
    <property type="project" value="UniProtKB-KW"/>
</dbReference>
<dbReference type="CDD" id="cd00024">
    <property type="entry name" value="CD_CSD"/>
    <property type="match status" value="1"/>
</dbReference>
<organism evidence="16 17">
    <name type="scientific">Gossypium australe</name>
    <dbReference type="NCBI Taxonomy" id="47621"/>
    <lineage>
        <taxon>Eukaryota</taxon>
        <taxon>Viridiplantae</taxon>
        <taxon>Streptophyta</taxon>
        <taxon>Embryophyta</taxon>
        <taxon>Tracheophyta</taxon>
        <taxon>Spermatophyta</taxon>
        <taxon>Magnoliopsida</taxon>
        <taxon>eudicotyledons</taxon>
        <taxon>Gunneridae</taxon>
        <taxon>Pentapetalae</taxon>
        <taxon>rosids</taxon>
        <taxon>malvids</taxon>
        <taxon>Malvales</taxon>
        <taxon>Malvaceae</taxon>
        <taxon>Malvoideae</taxon>
        <taxon>Gossypium</taxon>
    </lineage>
</organism>
<keyword evidence="14" id="KW-0233">DNA recombination</keyword>
<keyword evidence="7" id="KW-0255">Endonuclease</keyword>
<evidence type="ECO:0000256" key="5">
    <source>
        <dbReference type="ARBA" id="ARBA00022723"/>
    </source>
</evidence>
<dbReference type="GO" id="GO:0006310">
    <property type="term" value="P:DNA recombination"/>
    <property type="evidence" value="ECO:0007669"/>
    <property type="project" value="UniProtKB-KW"/>
</dbReference>
<dbReference type="Gene3D" id="3.30.420.10">
    <property type="entry name" value="Ribonuclease H-like superfamily/Ribonuclease H"/>
    <property type="match status" value="1"/>
</dbReference>
<evidence type="ECO:0000313" key="17">
    <source>
        <dbReference type="Proteomes" id="UP000325315"/>
    </source>
</evidence>
<evidence type="ECO:0000256" key="13">
    <source>
        <dbReference type="ARBA" id="ARBA00023125"/>
    </source>
</evidence>
<keyword evidence="4" id="KW-0540">Nuclease</keyword>
<dbReference type="GO" id="GO:0046872">
    <property type="term" value="F:metal ion binding"/>
    <property type="evidence" value="ECO:0007669"/>
    <property type="project" value="UniProtKB-KW"/>
</dbReference>